<dbReference type="SUPFAM" id="SSF53223">
    <property type="entry name" value="Aminoacid dehydrogenase-like, N-terminal domain"/>
    <property type="match status" value="1"/>
</dbReference>
<dbReference type="PANTHER" id="PTHR21089:SF1">
    <property type="entry name" value="BIFUNCTIONAL 3-DEHYDROQUINATE DEHYDRATASE_SHIKIMATE DEHYDROGENASE, CHLOROPLASTIC"/>
    <property type="match status" value="1"/>
</dbReference>
<dbReference type="InterPro" id="IPR046346">
    <property type="entry name" value="Aminoacid_DH-like_N_sf"/>
</dbReference>
<dbReference type="Gene3D" id="3.40.50.720">
    <property type="entry name" value="NAD(P)-binding Rossmann-like Domain"/>
    <property type="match status" value="1"/>
</dbReference>
<dbReference type="EC" id="1.1.1.25" evidence="5"/>
<evidence type="ECO:0000256" key="1">
    <source>
        <dbReference type="ARBA" id="ARBA00004871"/>
    </source>
</evidence>
<dbReference type="Pfam" id="PF08501">
    <property type="entry name" value="Shikimate_dh_N"/>
    <property type="match status" value="1"/>
</dbReference>
<dbReference type="OrthoDB" id="9776868at2"/>
<dbReference type="GO" id="GO:0009423">
    <property type="term" value="P:chorismate biosynthetic process"/>
    <property type="evidence" value="ECO:0007669"/>
    <property type="project" value="TreeGrafter"/>
</dbReference>
<feature type="domain" description="Shikimate dehydrogenase substrate binding N-terminal" evidence="3">
    <location>
        <begin position="5"/>
        <end position="86"/>
    </location>
</feature>
<dbReference type="GO" id="GO:0019632">
    <property type="term" value="P:shikimate metabolic process"/>
    <property type="evidence" value="ECO:0007669"/>
    <property type="project" value="TreeGrafter"/>
</dbReference>
<organism evidence="5 6">
    <name type="scientific">Aeromicrobium endophyticum</name>
    <dbReference type="NCBI Taxonomy" id="2292704"/>
    <lineage>
        <taxon>Bacteria</taxon>
        <taxon>Bacillati</taxon>
        <taxon>Actinomycetota</taxon>
        <taxon>Actinomycetes</taxon>
        <taxon>Propionibacteriales</taxon>
        <taxon>Nocardioidaceae</taxon>
        <taxon>Aeromicrobium</taxon>
    </lineage>
</organism>
<dbReference type="GO" id="GO:0009073">
    <property type="term" value="P:aromatic amino acid family biosynthetic process"/>
    <property type="evidence" value="ECO:0007669"/>
    <property type="project" value="UniProtKB-KW"/>
</dbReference>
<dbReference type="GO" id="GO:0005829">
    <property type="term" value="C:cytosol"/>
    <property type="evidence" value="ECO:0007669"/>
    <property type="project" value="TreeGrafter"/>
</dbReference>
<evidence type="ECO:0000313" key="5">
    <source>
        <dbReference type="EMBL" id="REK70008.1"/>
    </source>
</evidence>
<evidence type="ECO:0000259" key="3">
    <source>
        <dbReference type="Pfam" id="PF08501"/>
    </source>
</evidence>
<evidence type="ECO:0000259" key="4">
    <source>
        <dbReference type="Pfam" id="PF18317"/>
    </source>
</evidence>
<dbReference type="Proteomes" id="UP000265581">
    <property type="component" value="Unassembled WGS sequence"/>
</dbReference>
<dbReference type="InterPro" id="IPR013708">
    <property type="entry name" value="Shikimate_DH-bd_N"/>
</dbReference>
<accession>A0A371P353</accession>
<keyword evidence="2" id="KW-0057">Aromatic amino acid biosynthesis</keyword>
<evidence type="ECO:0000313" key="6">
    <source>
        <dbReference type="Proteomes" id="UP000265581"/>
    </source>
</evidence>
<dbReference type="Gene3D" id="3.40.50.10860">
    <property type="entry name" value="Leucine Dehydrogenase, chain A, domain 1"/>
    <property type="match status" value="1"/>
</dbReference>
<dbReference type="RefSeq" id="WP_119704606.1">
    <property type="nucleotide sequence ID" value="NZ_JBHSOI010000002.1"/>
</dbReference>
<protein>
    <submittedName>
        <fullName evidence="5">Shikimate dehydrogenase</fullName>
        <ecNumber evidence="5">1.1.1.25</ecNumber>
    </submittedName>
</protein>
<reference evidence="5 6" key="1">
    <citation type="submission" date="2018-08" db="EMBL/GenBank/DDBJ databases">
        <title>Aeromicrobium sp. M2KJ-4, whole genome shotgun sequence.</title>
        <authorList>
            <person name="Tuo L."/>
        </authorList>
    </citation>
    <scope>NUCLEOTIDE SEQUENCE [LARGE SCALE GENOMIC DNA]</scope>
    <source>
        <strain evidence="5 6">M2KJ-4</strain>
    </source>
</reference>
<dbReference type="AlphaFoldDB" id="A0A371P353"/>
<dbReference type="PANTHER" id="PTHR21089">
    <property type="entry name" value="SHIKIMATE DEHYDROGENASE"/>
    <property type="match status" value="1"/>
</dbReference>
<dbReference type="GO" id="GO:0004764">
    <property type="term" value="F:shikimate 3-dehydrogenase (NADP+) activity"/>
    <property type="evidence" value="ECO:0007669"/>
    <property type="project" value="UniProtKB-EC"/>
</dbReference>
<dbReference type="InterPro" id="IPR036291">
    <property type="entry name" value="NAD(P)-bd_dom_sf"/>
</dbReference>
<dbReference type="InterPro" id="IPR022893">
    <property type="entry name" value="Shikimate_DH_fam"/>
</dbReference>
<dbReference type="CDD" id="cd01065">
    <property type="entry name" value="NAD_bind_Shikimate_DH"/>
    <property type="match status" value="1"/>
</dbReference>
<keyword evidence="2" id="KW-0028">Amino-acid biosynthesis</keyword>
<comment type="caution">
    <text evidence="5">The sequence shown here is derived from an EMBL/GenBank/DDBJ whole genome shotgun (WGS) entry which is preliminary data.</text>
</comment>
<feature type="domain" description="SDH C-terminal" evidence="4">
    <location>
        <begin position="231"/>
        <end position="261"/>
    </location>
</feature>
<name>A0A371P353_9ACTN</name>
<dbReference type="InterPro" id="IPR041121">
    <property type="entry name" value="SDH_C"/>
</dbReference>
<keyword evidence="6" id="KW-1185">Reference proteome</keyword>
<keyword evidence="5" id="KW-0560">Oxidoreductase</keyword>
<dbReference type="Pfam" id="PF18317">
    <property type="entry name" value="SDH_C"/>
    <property type="match status" value="1"/>
</dbReference>
<proteinExistence type="predicted"/>
<gene>
    <name evidence="5" type="ORF">DX116_12550</name>
</gene>
<dbReference type="NCBIfam" id="NF001311">
    <property type="entry name" value="PRK00258.1-3"/>
    <property type="match status" value="1"/>
</dbReference>
<dbReference type="GO" id="GO:0050661">
    <property type="term" value="F:NADP binding"/>
    <property type="evidence" value="ECO:0007669"/>
    <property type="project" value="TreeGrafter"/>
</dbReference>
<sequence length="267" mass="27410">MICAVVGSPIAHSLSPVMHRAAYAQLDLDWTYEPVEVAEGALAEFVGALGDDVRGLSVTAPLKREAAQVGHQRTGDVEVLGVANTLVVEDGLISAHNTDVPGAVAALGERGVGAPVTARILGGGATAASMALALVRLGVEEVEFVVRDAARAAEAEAVVRGRGIGVTVRLLEEPLIDRVDLLVSTVPGDAVGSRAYELVDACAAVFDVVYDPWPTPLAHAADEAGVRVVSGIDLLAHQGALQVELMTGSSVPPQLLRDAALGALASR</sequence>
<dbReference type="EMBL" id="QUBR01000002">
    <property type="protein sequence ID" value="REK70008.1"/>
    <property type="molecule type" value="Genomic_DNA"/>
</dbReference>
<dbReference type="SUPFAM" id="SSF51735">
    <property type="entry name" value="NAD(P)-binding Rossmann-fold domains"/>
    <property type="match status" value="1"/>
</dbReference>
<evidence type="ECO:0000256" key="2">
    <source>
        <dbReference type="ARBA" id="ARBA00023141"/>
    </source>
</evidence>
<comment type="pathway">
    <text evidence="1">Metabolic intermediate biosynthesis; chorismate biosynthesis; chorismate from D-erythrose 4-phosphate and phosphoenolpyruvate: step 4/7.</text>
</comment>